<dbReference type="FunFam" id="3.40.1280.10:FF:000006">
    <property type="entry name" value="Uncharacterized tRNA/rRNA methyltransferase HI_0380"/>
    <property type="match status" value="1"/>
</dbReference>
<dbReference type="PANTHER" id="PTHR42786">
    <property type="entry name" value="TRNA/RRNA METHYLTRANSFERASE"/>
    <property type="match status" value="1"/>
</dbReference>
<comment type="catalytic activity">
    <reaction evidence="5">
        <text>cytidine(32) in tRNA + S-adenosyl-L-methionine = 2'-O-methylcytidine(32) in tRNA + S-adenosyl-L-homocysteine + H(+)</text>
        <dbReference type="Rhea" id="RHEA:42932"/>
        <dbReference type="Rhea" id="RHEA-COMP:10288"/>
        <dbReference type="Rhea" id="RHEA-COMP:10289"/>
        <dbReference type="ChEBI" id="CHEBI:15378"/>
        <dbReference type="ChEBI" id="CHEBI:57856"/>
        <dbReference type="ChEBI" id="CHEBI:59789"/>
        <dbReference type="ChEBI" id="CHEBI:74495"/>
        <dbReference type="ChEBI" id="CHEBI:82748"/>
        <dbReference type="EC" id="2.1.1.200"/>
    </reaction>
</comment>
<dbReference type="EC" id="2.1.1.200" evidence="5"/>
<dbReference type="Gene3D" id="3.40.1280.10">
    <property type="match status" value="1"/>
</dbReference>
<evidence type="ECO:0000256" key="2">
    <source>
        <dbReference type="ARBA" id="ARBA00022603"/>
    </source>
</evidence>
<dbReference type="NCBIfam" id="TIGR00050">
    <property type="entry name" value="rRNA_methyl_1"/>
    <property type="match status" value="1"/>
</dbReference>
<evidence type="ECO:0000256" key="4">
    <source>
        <dbReference type="ARBA" id="ARBA00022691"/>
    </source>
</evidence>
<protein>
    <recommendedName>
        <fullName evidence="5">tRNA (cytidine/uridine-2'-O-)-methyltransferase TrmJ</fullName>
        <ecNumber evidence="5">2.1.1.200</ecNumber>
    </recommendedName>
    <alternativeName>
        <fullName evidence="5">tRNA (cytidine(32)/uridine(32)-2'-O)-methyltransferase</fullName>
    </alternativeName>
    <alternativeName>
        <fullName evidence="5">tRNA Cm32/Um32 methyltransferase</fullName>
    </alternativeName>
</protein>
<dbReference type="InterPro" id="IPR001537">
    <property type="entry name" value="SpoU_MeTrfase"/>
</dbReference>
<evidence type="ECO:0000256" key="1">
    <source>
        <dbReference type="ARBA" id="ARBA00007228"/>
    </source>
</evidence>
<dbReference type="Gene3D" id="1.10.8.590">
    <property type="match status" value="1"/>
</dbReference>
<keyword evidence="2 5" id="KW-0489">Methyltransferase</keyword>
<dbReference type="SUPFAM" id="SSF75217">
    <property type="entry name" value="alpha/beta knot"/>
    <property type="match status" value="1"/>
</dbReference>
<organism evidence="7 8">
    <name type="scientific">Candidatus Muproteobacteria bacterium RIFCSPLOWO2_01_FULL_60_18</name>
    <dbReference type="NCBI Taxonomy" id="1817768"/>
    <lineage>
        <taxon>Bacteria</taxon>
        <taxon>Pseudomonadati</taxon>
        <taxon>Pseudomonadota</taxon>
        <taxon>Candidatus Muproteobacteria</taxon>
    </lineage>
</organism>
<dbReference type="InterPro" id="IPR029026">
    <property type="entry name" value="tRNA_m1G_MTases_N"/>
</dbReference>
<comment type="subunit">
    <text evidence="5">Homodimer.</text>
</comment>
<dbReference type="InterPro" id="IPR029028">
    <property type="entry name" value="Alpha/beta_knot_MTases"/>
</dbReference>
<keyword evidence="5" id="KW-0819">tRNA processing</keyword>
<evidence type="ECO:0000256" key="5">
    <source>
        <dbReference type="RuleBase" id="RU362024"/>
    </source>
</evidence>
<feature type="domain" description="tRNA/rRNA methyltransferase SpoU type" evidence="6">
    <location>
        <begin position="6"/>
        <end position="155"/>
    </location>
</feature>
<dbReference type="PANTHER" id="PTHR42786:SF2">
    <property type="entry name" value="TRNA (CYTIDINE_URIDINE-2'-O-)-METHYLTRANSFERASE TRMJ"/>
    <property type="match status" value="1"/>
</dbReference>
<comment type="caution">
    <text evidence="7">The sequence shown here is derived from an EMBL/GenBank/DDBJ whole genome shotgun (WGS) entry which is preliminary data.</text>
</comment>
<comment type="catalytic activity">
    <reaction evidence="5">
        <text>uridine(32) in tRNA + S-adenosyl-L-methionine = 2'-O-methyluridine(32) in tRNA + S-adenosyl-L-homocysteine + H(+)</text>
        <dbReference type="Rhea" id="RHEA:42936"/>
        <dbReference type="Rhea" id="RHEA-COMP:10107"/>
        <dbReference type="Rhea" id="RHEA-COMP:10290"/>
        <dbReference type="ChEBI" id="CHEBI:15378"/>
        <dbReference type="ChEBI" id="CHEBI:57856"/>
        <dbReference type="ChEBI" id="CHEBI:59789"/>
        <dbReference type="ChEBI" id="CHEBI:65315"/>
        <dbReference type="ChEBI" id="CHEBI:74478"/>
        <dbReference type="EC" id="2.1.1.200"/>
    </reaction>
</comment>
<dbReference type="GO" id="GO:0003723">
    <property type="term" value="F:RNA binding"/>
    <property type="evidence" value="ECO:0007669"/>
    <property type="project" value="InterPro"/>
</dbReference>
<evidence type="ECO:0000259" key="6">
    <source>
        <dbReference type="Pfam" id="PF00588"/>
    </source>
</evidence>
<dbReference type="EMBL" id="MFTC01000054">
    <property type="protein sequence ID" value="OGI50992.1"/>
    <property type="molecule type" value="Genomic_DNA"/>
</dbReference>
<dbReference type="GO" id="GO:0005829">
    <property type="term" value="C:cytosol"/>
    <property type="evidence" value="ECO:0007669"/>
    <property type="project" value="TreeGrafter"/>
</dbReference>
<evidence type="ECO:0000256" key="3">
    <source>
        <dbReference type="ARBA" id="ARBA00022679"/>
    </source>
</evidence>
<dbReference type="Pfam" id="PF00588">
    <property type="entry name" value="SpoU_methylase"/>
    <property type="match status" value="1"/>
</dbReference>
<keyword evidence="4 5" id="KW-0949">S-adenosyl-L-methionine</keyword>
<dbReference type="CDD" id="cd18093">
    <property type="entry name" value="SpoU-like_TrmJ"/>
    <property type="match status" value="1"/>
</dbReference>
<comment type="similarity">
    <text evidence="1">Belongs to the class IV-like SAM-binding methyltransferase superfamily. RNA methyltransferase TrmH family.</text>
</comment>
<proteinExistence type="inferred from homology"/>
<accession>A0A1F6U0Y8</accession>
<comment type="function">
    <text evidence="5">Catalyzes the formation of 2'O-methylated cytidine (Cm32) or 2'O-methylated uridine (Um32) at position 32 in tRNA.</text>
</comment>
<dbReference type="GO" id="GO:0002128">
    <property type="term" value="P:tRNA nucleoside ribose methylation"/>
    <property type="evidence" value="ECO:0007669"/>
    <property type="project" value="TreeGrafter"/>
</dbReference>
<comment type="subcellular location">
    <subcellularLocation>
        <location evidence="5">Cytoplasm</location>
    </subcellularLocation>
</comment>
<dbReference type="GO" id="GO:0160206">
    <property type="term" value="F:tRNA (cytidine(32)/uridine(32)-2'-O)-methyltransferase activity"/>
    <property type="evidence" value="ECO:0007669"/>
    <property type="project" value="UniProtKB-EC"/>
</dbReference>
<dbReference type="STRING" id="1817768.A3A87_07375"/>
<dbReference type="PIRSF" id="PIRSF004808">
    <property type="entry name" value="LasT"/>
    <property type="match status" value="1"/>
</dbReference>
<dbReference type="InterPro" id="IPR004384">
    <property type="entry name" value="RNA_MeTrfase_TrmJ/LasT"/>
</dbReference>
<dbReference type="GO" id="GO:0106339">
    <property type="term" value="F:tRNA (cytidine(32)-2'-O)-methyltransferase activity"/>
    <property type="evidence" value="ECO:0007669"/>
    <property type="project" value="RHEA"/>
</dbReference>
<gene>
    <name evidence="5" type="primary">trmJ</name>
    <name evidence="7" type="ORF">A3A87_07375</name>
</gene>
<sequence>MALSNIRIVLVRPTHPGNVGATARAMKNMSLRSLYLVEPEKFPSPEATDRAVGADDVLQGAVICASLDEALKDCHLVIGTSARMRRIEWPTLDPAAGANRLVQGAQHGPVAFLFGQERTGLLNSELDRCHFVVTIPADPSYSSLNLASAVQILAYEIYRAALAEKLETVREPREGRPASDADMQRFYQHLEEVLQQIGFLDPANPRFLMRRLMRLFNRAGLDDNEMNILRGILTATQQGRHKT</sequence>
<keyword evidence="3 7" id="KW-0808">Transferase</keyword>
<evidence type="ECO:0000313" key="7">
    <source>
        <dbReference type="EMBL" id="OGI50992.1"/>
    </source>
</evidence>
<reference evidence="7 8" key="1">
    <citation type="journal article" date="2016" name="Nat. Commun.">
        <title>Thousands of microbial genomes shed light on interconnected biogeochemical processes in an aquifer system.</title>
        <authorList>
            <person name="Anantharaman K."/>
            <person name="Brown C.T."/>
            <person name="Hug L.A."/>
            <person name="Sharon I."/>
            <person name="Castelle C.J."/>
            <person name="Probst A.J."/>
            <person name="Thomas B.C."/>
            <person name="Singh A."/>
            <person name="Wilkins M.J."/>
            <person name="Karaoz U."/>
            <person name="Brodie E.L."/>
            <person name="Williams K.H."/>
            <person name="Hubbard S.S."/>
            <person name="Banfield J.F."/>
        </authorList>
    </citation>
    <scope>NUCLEOTIDE SEQUENCE [LARGE SCALE GENOMIC DNA]</scope>
</reference>
<dbReference type="Proteomes" id="UP000179037">
    <property type="component" value="Unassembled WGS sequence"/>
</dbReference>
<keyword evidence="5" id="KW-0963">Cytoplasm</keyword>
<evidence type="ECO:0000313" key="8">
    <source>
        <dbReference type="Proteomes" id="UP000179037"/>
    </source>
</evidence>
<dbReference type="AlphaFoldDB" id="A0A1F6U0Y8"/>
<name>A0A1F6U0Y8_9PROT</name>